<comment type="caution">
    <text evidence="1">The sequence shown here is derived from an EMBL/GenBank/DDBJ whole genome shotgun (WGS) entry which is preliminary data.</text>
</comment>
<organism evidence="1 2">
    <name type="scientific">Candidatus Kaiserbacteria bacterium RIFCSPHIGHO2_01_FULL_54_36b</name>
    <dbReference type="NCBI Taxonomy" id="1798483"/>
    <lineage>
        <taxon>Bacteria</taxon>
        <taxon>Candidatus Kaiseribacteriota</taxon>
    </lineage>
</organism>
<proteinExistence type="predicted"/>
<evidence type="ECO:0000313" key="2">
    <source>
        <dbReference type="Proteomes" id="UP000176445"/>
    </source>
</evidence>
<protein>
    <submittedName>
        <fullName evidence="1">Uncharacterized protein</fullName>
    </submittedName>
</protein>
<dbReference type="EMBL" id="MFKW01000053">
    <property type="protein sequence ID" value="OGG50262.1"/>
    <property type="molecule type" value="Genomic_DNA"/>
</dbReference>
<dbReference type="AlphaFoldDB" id="A0A1F6CN20"/>
<dbReference type="Proteomes" id="UP000176445">
    <property type="component" value="Unassembled WGS sequence"/>
</dbReference>
<accession>A0A1F6CN20</accession>
<reference evidence="1 2" key="1">
    <citation type="journal article" date="2016" name="Nat. Commun.">
        <title>Thousands of microbial genomes shed light on interconnected biogeochemical processes in an aquifer system.</title>
        <authorList>
            <person name="Anantharaman K."/>
            <person name="Brown C.T."/>
            <person name="Hug L.A."/>
            <person name="Sharon I."/>
            <person name="Castelle C.J."/>
            <person name="Probst A.J."/>
            <person name="Thomas B.C."/>
            <person name="Singh A."/>
            <person name="Wilkins M.J."/>
            <person name="Karaoz U."/>
            <person name="Brodie E.L."/>
            <person name="Williams K.H."/>
            <person name="Hubbard S.S."/>
            <person name="Banfield J.F."/>
        </authorList>
    </citation>
    <scope>NUCLEOTIDE SEQUENCE [LARGE SCALE GENOMIC DNA]</scope>
</reference>
<name>A0A1F6CN20_9BACT</name>
<gene>
    <name evidence="1" type="ORF">A2704_01375</name>
</gene>
<sequence length="164" mass="18905">MPLLHEPLHEVIALAAPDTNPQSHVHELSKKKDMPCASKEANLVLLKAKPHDAKIVADFVHSNRLKCASLRHVLSLAHFKPRLHEELAHGVPLIAVLATQHVVLKRRVRIPLVWWGQSPGTKKAPKGDPERIASLFWVKYRYEDDDPWKVDDQWDHYYWRAYLA</sequence>
<evidence type="ECO:0000313" key="1">
    <source>
        <dbReference type="EMBL" id="OGG50262.1"/>
    </source>
</evidence>